<proteinExistence type="predicted"/>
<comment type="caution">
    <text evidence="2">The sequence shown here is derived from an EMBL/GenBank/DDBJ whole genome shotgun (WGS) entry which is preliminary data.</text>
</comment>
<accession>X1KEA5</accession>
<dbReference type="InterPro" id="IPR046483">
    <property type="entry name" value="DUF6576"/>
</dbReference>
<evidence type="ECO:0000313" key="2">
    <source>
        <dbReference type="EMBL" id="GAI04968.1"/>
    </source>
</evidence>
<feature type="non-terminal residue" evidence="2">
    <location>
        <position position="1"/>
    </location>
</feature>
<protein>
    <recommendedName>
        <fullName evidence="1">DUF6576 domain-containing protein</fullName>
    </recommendedName>
</protein>
<dbReference type="AlphaFoldDB" id="X1KEA5"/>
<evidence type="ECO:0000259" key="1">
    <source>
        <dbReference type="Pfam" id="PF20216"/>
    </source>
</evidence>
<reference evidence="2" key="1">
    <citation type="journal article" date="2014" name="Front. Microbiol.">
        <title>High frequency of phylogenetically diverse reductive dehalogenase-homologous genes in deep subseafloor sedimentary metagenomes.</title>
        <authorList>
            <person name="Kawai M."/>
            <person name="Futagami T."/>
            <person name="Toyoda A."/>
            <person name="Takaki Y."/>
            <person name="Nishi S."/>
            <person name="Hori S."/>
            <person name="Arai W."/>
            <person name="Tsubouchi T."/>
            <person name="Morono Y."/>
            <person name="Uchiyama I."/>
            <person name="Ito T."/>
            <person name="Fujiyama A."/>
            <person name="Inagaki F."/>
            <person name="Takami H."/>
        </authorList>
    </citation>
    <scope>NUCLEOTIDE SEQUENCE</scope>
    <source>
        <strain evidence="2">Expedition CK06-06</strain>
    </source>
</reference>
<dbReference type="Pfam" id="PF20216">
    <property type="entry name" value="DUF6576"/>
    <property type="match status" value="1"/>
</dbReference>
<name>X1KEA5_9ZZZZ</name>
<gene>
    <name evidence="2" type="ORF">S06H3_12013</name>
</gene>
<organism evidence="2">
    <name type="scientific">marine sediment metagenome</name>
    <dbReference type="NCBI Taxonomy" id="412755"/>
    <lineage>
        <taxon>unclassified sequences</taxon>
        <taxon>metagenomes</taxon>
        <taxon>ecological metagenomes</taxon>
    </lineage>
</organism>
<dbReference type="EMBL" id="BARV01005903">
    <property type="protein sequence ID" value="GAI04968.1"/>
    <property type="molecule type" value="Genomic_DNA"/>
</dbReference>
<feature type="domain" description="DUF6576" evidence="1">
    <location>
        <begin position="43"/>
        <end position="75"/>
    </location>
</feature>
<sequence length="85" mass="9487">GGDAAHLAGMAAGAIYVFSQSWRAKLKLKIQTGLWEKKITTHRNLQAELDRILQKVHASGVHSLTPKEKKILKQATKARQMQNKL</sequence>